<feature type="region of interest" description="Disordered" evidence="7">
    <location>
        <begin position="1"/>
        <end position="26"/>
    </location>
</feature>
<dbReference type="Proteomes" id="UP001156870">
    <property type="component" value="Unassembled WGS sequence"/>
</dbReference>
<feature type="binding site" evidence="6">
    <location>
        <position position="104"/>
    </location>
    <ligand>
        <name>S-adenosyl-L-methionine</name>
        <dbReference type="ChEBI" id="CHEBI:59789"/>
    </ligand>
</feature>
<organism evidence="8 9">
    <name type="scientific">Marinibactrum halimedae</name>
    <dbReference type="NCBI Taxonomy" id="1444977"/>
    <lineage>
        <taxon>Bacteria</taxon>
        <taxon>Pseudomonadati</taxon>
        <taxon>Pseudomonadota</taxon>
        <taxon>Gammaproteobacteria</taxon>
        <taxon>Cellvibrionales</taxon>
        <taxon>Cellvibrionaceae</taxon>
        <taxon>Marinibactrum</taxon>
    </lineage>
</organism>
<evidence type="ECO:0000256" key="6">
    <source>
        <dbReference type="HAMAP-Rule" id="MF_01813"/>
    </source>
</evidence>
<gene>
    <name evidence="8" type="primary">ubiE_2</name>
    <name evidence="6" type="synonym">ubiE</name>
    <name evidence="8" type="ORF">GCM10007877_31560</name>
</gene>
<dbReference type="EC" id="2.1.1.163" evidence="6"/>
<dbReference type="PANTHER" id="PTHR43591">
    <property type="entry name" value="METHYLTRANSFERASE"/>
    <property type="match status" value="1"/>
</dbReference>
<dbReference type="AlphaFoldDB" id="A0AA37T9N1"/>
<keyword evidence="3 6" id="KW-0808">Transferase</keyword>
<comment type="catalytic activity">
    <reaction evidence="6">
        <text>a 2-methoxy-6-(all-trans-polyprenyl)benzene-1,4-diol + S-adenosyl-L-methionine = a 5-methoxy-2-methyl-3-(all-trans-polyprenyl)benzene-1,4-diol + S-adenosyl-L-homocysteine + H(+)</text>
        <dbReference type="Rhea" id="RHEA:28286"/>
        <dbReference type="Rhea" id="RHEA-COMP:10858"/>
        <dbReference type="Rhea" id="RHEA-COMP:10859"/>
        <dbReference type="ChEBI" id="CHEBI:15378"/>
        <dbReference type="ChEBI" id="CHEBI:57856"/>
        <dbReference type="ChEBI" id="CHEBI:59789"/>
        <dbReference type="ChEBI" id="CHEBI:84166"/>
        <dbReference type="ChEBI" id="CHEBI:84167"/>
        <dbReference type="EC" id="2.1.1.201"/>
    </reaction>
</comment>
<evidence type="ECO:0000256" key="3">
    <source>
        <dbReference type="ARBA" id="ARBA00022679"/>
    </source>
</evidence>
<comment type="function">
    <text evidence="6">Methyltransferase required for the conversion of demethylmenaquinol (DMKH2) to menaquinol (MKH2) and the conversion of 2-polyprenyl-6-methoxy-1,4-benzoquinol (DDMQH2) to 2-polyprenyl-3-methyl-6-methoxy-1,4-benzoquinol (DMQH2).</text>
</comment>
<keyword evidence="2 6" id="KW-0489">Methyltransferase</keyword>
<evidence type="ECO:0000313" key="9">
    <source>
        <dbReference type="Proteomes" id="UP001156870"/>
    </source>
</evidence>
<accession>A0AA37T9N1</accession>
<keyword evidence="9" id="KW-1185">Reference proteome</keyword>
<protein>
    <recommendedName>
        <fullName evidence="6">Ubiquinone/menaquinone biosynthesis C-methyltransferase UbiE</fullName>
        <ecNumber evidence="6">2.1.1.163</ecNumber>
        <ecNumber evidence="6">2.1.1.201</ecNumber>
    </recommendedName>
    <alternativeName>
        <fullName evidence="6">2-methoxy-6-polyprenyl-1,4-benzoquinol methylase</fullName>
    </alternativeName>
    <alternativeName>
        <fullName evidence="6">Demethylmenaquinone methyltransferase</fullName>
    </alternativeName>
</protein>
<dbReference type="InterPro" id="IPR029063">
    <property type="entry name" value="SAM-dependent_MTases_sf"/>
</dbReference>
<reference evidence="8 9" key="1">
    <citation type="journal article" date="2014" name="Int. J. Syst. Evol. Microbiol.">
        <title>Complete genome sequence of Corynebacterium casei LMG S-19264T (=DSM 44701T), isolated from a smear-ripened cheese.</title>
        <authorList>
            <consortium name="US DOE Joint Genome Institute (JGI-PGF)"/>
            <person name="Walter F."/>
            <person name="Albersmeier A."/>
            <person name="Kalinowski J."/>
            <person name="Ruckert C."/>
        </authorList>
    </citation>
    <scope>NUCLEOTIDE SEQUENCE [LARGE SCALE GENOMIC DNA]</scope>
    <source>
        <strain evidence="8 9">NBRC 110095</strain>
    </source>
</reference>
<dbReference type="GO" id="GO:0032259">
    <property type="term" value="P:methylation"/>
    <property type="evidence" value="ECO:0007669"/>
    <property type="project" value="UniProtKB-KW"/>
</dbReference>
<dbReference type="Pfam" id="PF01209">
    <property type="entry name" value="Ubie_methyltran"/>
    <property type="match status" value="1"/>
</dbReference>
<keyword evidence="8" id="KW-0830">Ubiquinone</keyword>
<keyword evidence="1 6" id="KW-0474">Menaquinone biosynthesis</keyword>
<dbReference type="EMBL" id="BSPD01000079">
    <property type="protein sequence ID" value="GLS27437.1"/>
    <property type="molecule type" value="Genomic_DNA"/>
</dbReference>
<evidence type="ECO:0000256" key="4">
    <source>
        <dbReference type="ARBA" id="ARBA00022688"/>
    </source>
</evidence>
<comment type="caution">
    <text evidence="6">Lacks conserved residue(s) required for the propagation of feature annotation.</text>
</comment>
<comment type="pathway">
    <text evidence="6">Cofactor biosynthesis; ubiquinone biosynthesis.</text>
</comment>
<feature type="compositionally biased region" description="Basic and acidic residues" evidence="7">
    <location>
        <begin position="1"/>
        <end position="15"/>
    </location>
</feature>
<feature type="binding site" evidence="6">
    <location>
        <position position="83"/>
    </location>
    <ligand>
        <name>S-adenosyl-L-methionine</name>
        <dbReference type="ChEBI" id="CHEBI:59789"/>
    </ligand>
</feature>
<dbReference type="EC" id="2.1.1.201" evidence="6"/>
<proteinExistence type="inferred from homology"/>
<dbReference type="InterPro" id="IPR004033">
    <property type="entry name" value="UbiE/COQ5_MeTrFase"/>
</dbReference>
<evidence type="ECO:0000256" key="2">
    <source>
        <dbReference type="ARBA" id="ARBA00022603"/>
    </source>
</evidence>
<comment type="catalytic activity">
    <reaction evidence="6">
        <text>a 2-demethylmenaquinol + S-adenosyl-L-methionine = a menaquinol + S-adenosyl-L-homocysteine + H(+)</text>
        <dbReference type="Rhea" id="RHEA:42640"/>
        <dbReference type="Rhea" id="RHEA-COMP:9539"/>
        <dbReference type="Rhea" id="RHEA-COMP:9563"/>
        <dbReference type="ChEBI" id="CHEBI:15378"/>
        <dbReference type="ChEBI" id="CHEBI:18151"/>
        <dbReference type="ChEBI" id="CHEBI:55437"/>
        <dbReference type="ChEBI" id="CHEBI:57856"/>
        <dbReference type="ChEBI" id="CHEBI:59789"/>
        <dbReference type="EC" id="2.1.1.163"/>
    </reaction>
</comment>
<dbReference type="GO" id="GO:0009060">
    <property type="term" value="P:aerobic respiration"/>
    <property type="evidence" value="ECO:0007669"/>
    <property type="project" value="UniProtKB-UniRule"/>
</dbReference>
<dbReference type="GO" id="GO:0043770">
    <property type="term" value="F:demethylmenaquinone methyltransferase activity"/>
    <property type="evidence" value="ECO:0007669"/>
    <property type="project" value="UniProtKB-UniRule"/>
</dbReference>
<evidence type="ECO:0000256" key="1">
    <source>
        <dbReference type="ARBA" id="ARBA00022428"/>
    </source>
</evidence>
<comment type="pathway">
    <text evidence="6">Quinol/quinone metabolism; menaquinone biosynthesis; menaquinol from 1,4-dihydroxy-2-naphthoate: step 2/2.</text>
</comment>
<dbReference type="SUPFAM" id="SSF53335">
    <property type="entry name" value="S-adenosyl-L-methionine-dependent methyltransferases"/>
    <property type="match status" value="1"/>
</dbReference>
<evidence type="ECO:0000256" key="5">
    <source>
        <dbReference type="ARBA" id="ARBA00022691"/>
    </source>
</evidence>
<comment type="caution">
    <text evidence="8">The sequence shown here is derived from an EMBL/GenBank/DDBJ whole genome shotgun (WGS) entry which is preliminary data.</text>
</comment>
<dbReference type="Gene3D" id="3.40.50.150">
    <property type="entry name" value="Vaccinia Virus protein VP39"/>
    <property type="match status" value="1"/>
</dbReference>
<keyword evidence="5 6" id="KW-0949">S-adenosyl-L-methionine</keyword>
<dbReference type="HAMAP" id="MF_01813">
    <property type="entry name" value="MenG_UbiE_methyltr"/>
    <property type="match status" value="1"/>
</dbReference>
<sequence length="254" mass="28329">MKESLKSSSENDRIAPHPVLSDYYEDEQSRRKRVDDMFDSSAEHYDWICNVMSFGSGGWYRKQALLRNGLKSGMNILDVGAGTGEVSLLSQEIVGQNGSVIALDPSKGMLTQAKTNGVNVATMGLGEALPFPDDTFDMLTMGFALRHVADLNKTFNEYRRVLKPGGKVLLLEISRPDSAIQTRLLKAYMKGIVPLATRIFRRSADAQELMRYYWDTIEHCVPPNTIVEALQATGWKASKRHAVMGIFSEYTGIK</sequence>
<dbReference type="RefSeq" id="WP_232595017.1">
    <property type="nucleotide sequence ID" value="NZ_BSPD01000079.1"/>
</dbReference>
<dbReference type="GO" id="GO:0008425">
    <property type="term" value="F:2-methoxy-6-polyprenyl-1,4-benzoquinol methyltransferase activity"/>
    <property type="evidence" value="ECO:0007669"/>
    <property type="project" value="UniProtKB-UniRule"/>
</dbReference>
<keyword evidence="4 6" id="KW-0831">Ubiquinone biosynthesis</keyword>
<comment type="similarity">
    <text evidence="6">Belongs to the class I-like SAM-binding methyltransferase superfamily. MenG/UbiE family.</text>
</comment>
<dbReference type="PROSITE" id="PS01184">
    <property type="entry name" value="UBIE_2"/>
    <property type="match status" value="1"/>
</dbReference>
<dbReference type="InterPro" id="IPR023576">
    <property type="entry name" value="UbiE/COQ5_MeTrFase_CS"/>
</dbReference>
<name>A0AA37T9N1_9GAMM</name>
<dbReference type="CDD" id="cd02440">
    <property type="entry name" value="AdoMet_MTases"/>
    <property type="match status" value="1"/>
</dbReference>
<evidence type="ECO:0000256" key="7">
    <source>
        <dbReference type="SAM" id="MobiDB-lite"/>
    </source>
</evidence>
<dbReference type="GO" id="GO:0009234">
    <property type="term" value="P:menaquinone biosynthetic process"/>
    <property type="evidence" value="ECO:0007669"/>
    <property type="project" value="UniProtKB-UniRule"/>
</dbReference>
<dbReference type="PROSITE" id="PS51608">
    <property type="entry name" value="SAM_MT_UBIE"/>
    <property type="match status" value="1"/>
</dbReference>
<dbReference type="PANTHER" id="PTHR43591:SF24">
    <property type="entry name" value="2-METHOXY-6-POLYPRENYL-1,4-BENZOQUINOL METHYLASE, MITOCHONDRIAL"/>
    <property type="match status" value="1"/>
</dbReference>
<evidence type="ECO:0000313" key="8">
    <source>
        <dbReference type="EMBL" id="GLS27437.1"/>
    </source>
</evidence>